<dbReference type="InterPro" id="IPR003500">
    <property type="entry name" value="RpiB_LacA_LacB"/>
</dbReference>
<reference evidence="3 4" key="1">
    <citation type="submission" date="2024-12" db="EMBL/GenBank/DDBJ databases">
        <title>Forecasting of Potato common scab and diversities of Pathogenic streptomyces spp. in china.</title>
        <authorList>
            <person name="Handique U."/>
            <person name="Wu J."/>
        </authorList>
    </citation>
    <scope>NUCLEOTIDE SEQUENCE [LARGE SCALE GENOMIC DNA]</scope>
    <source>
        <strain evidence="3 4">ZRIMU1585</strain>
    </source>
</reference>
<evidence type="ECO:0000313" key="3">
    <source>
        <dbReference type="EMBL" id="MFM9652195.1"/>
    </source>
</evidence>
<evidence type="ECO:0000256" key="2">
    <source>
        <dbReference type="SAM" id="MobiDB-lite"/>
    </source>
</evidence>
<comment type="similarity">
    <text evidence="1">Belongs to the LacAB/RpiB family.</text>
</comment>
<dbReference type="GO" id="GO:0016853">
    <property type="term" value="F:isomerase activity"/>
    <property type="evidence" value="ECO:0007669"/>
    <property type="project" value="UniProtKB-KW"/>
</dbReference>
<dbReference type="Proteomes" id="UP001631993">
    <property type="component" value="Unassembled WGS sequence"/>
</dbReference>
<dbReference type="Pfam" id="PF02502">
    <property type="entry name" value="LacAB_rpiB"/>
    <property type="match status" value="1"/>
</dbReference>
<protein>
    <submittedName>
        <fullName evidence="3">RpiB/LacA/LacB family sugar-phosphate isomerase</fullName>
    </submittedName>
</protein>
<proteinExistence type="inferred from homology"/>
<accession>A0ABW9IUS2</accession>
<dbReference type="PANTHER" id="PTHR30345">
    <property type="entry name" value="RIBOSE-5-PHOSPHATE ISOMERASE B"/>
    <property type="match status" value="1"/>
</dbReference>
<name>A0ABW9IUS2_STRGJ</name>
<dbReference type="InterPro" id="IPR036569">
    <property type="entry name" value="RpiB_LacA_LacB_sf"/>
</dbReference>
<keyword evidence="4" id="KW-1185">Reference proteome</keyword>
<dbReference type="SUPFAM" id="SSF89623">
    <property type="entry name" value="Ribose/Galactose isomerase RpiB/AlsB"/>
    <property type="match status" value="1"/>
</dbReference>
<sequence length="157" mass="16416">MRISVSSDMDEPVARALVAELRGRGHDVVPHGALRPGSDPRWAVCSEAAAREVADGTSEQAVVCCWTGTGASIAANKVPGVRAALCADAATADGARRWNDANVLALSLRLTSEPLLKEILDAWFAAEASEDSEDRANVLHVDRIGRDGDGDGDAPVS</sequence>
<feature type="compositionally biased region" description="Basic and acidic residues" evidence="2">
    <location>
        <begin position="134"/>
        <end position="149"/>
    </location>
</feature>
<gene>
    <name evidence="3" type="ORF">ACKI1S_39430</name>
</gene>
<feature type="region of interest" description="Disordered" evidence="2">
    <location>
        <begin position="130"/>
        <end position="157"/>
    </location>
</feature>
<dbReference type="Gene3D" id="3.40.1400.10">
    <property type="entry name" value="Sugar-phosphate isomerase, RpiB/LacA/LacB"/>
    <property type="match status" value="1"/>
</dbReference>
<comment type="caution">
    <text evidence="3">The sequence shown here is derived from an EMBL/GenBank/DDBJ whole genome shotgun (WGS) entry which is preliminary data.</text>
</comment>
<dbReference type="PIRSF" id="PIRSF005384">
    <property type="entry name" value="RpiB_LacA_B"/>
    <property type="match status" value="1"/>
</dbReference>
<dbReference type="EMBL" id="JBJVNE010000026">
    <property type="protein sequence ID" value="MFM9652195.1"/>
    <property type="molecule type" value="Genomic_DNA"/>
</dbReference>
<keyword evidence="3" id="KW-0413">Isomerase</keyword>
<evidence type="ECO:0000256" key="1">
    <source>
        <dbReference type="ARBA" id="ARBA00008754"/>
    </source>
</evidence>
<organism evidence="3 4">
    <name type="scientific">Streptomyces galilaeus</name>
    <dbReference type="NCBI Taxonomy" id="33899"/>
    <lineage>
        <taxon>Bacteria</taxon>
        <taxon>Bacillati</taxon>
        <taxon>Actinomycetota</taxon>
        <taxon>Actinomycetes</taxon>
        <taxon>Kitasatosporales</taxon>
        <taxon>Streptomycetaceae</taxon>
        <taxon>Streptomyces</taxon>
    </lineage>
</organism>
<dbReference type="PANTHER" id="PTHR30345:SF2">
    <property type="entry name" value="SUGAR-PHOSPHATE ISOMERASE, RPIB_LACA_LACB FAMILY"/>
    <property type="match status" value="1"/>
</dbReference>
<dbReference type="RefSeq" id="WP_365279245.1">
    <property type="nucleotide sequence ID" value="NZ_JBJVMW010000009.1"/>
</dbReference>
<evidence type="ECO:0000313" key="4">
    <source>
        <dbReference type="Proteomes" id="UP001631993"/>
    </source>
</evidence>